<dbReference type="PANTHER" id="PTHR43861:SF1">
    <property type="entry name" value="TRANS-ACONITATE 2-METHYLTRANSFERASE"/>
    <property type="match status" value="1"/>
</dbReference>
<proteinExistence type="predicted"/>
<dbReference type="SUPFAM" id="SSF53335">
    <property type="entry name" value="S-adenosyl-L-methionine-dependent methyltransferases"/>
    <property type="match status" value="1"/>
</dbReference>
<organism evidence="4 5">
    <name type="scientific">Sphingobacterium paludis</name>
    <dbReference type="NCBI Taxonomy" id="1476465"/>
    <lineage>
        <taxon>Bacteria</taxon>
        <taxon>Pseudomonadati</taxon>
        <taxon>Bacteroidota</taxon>
        <taxon>Sphingobacteriia</taxon>
        <taxon>Sphingobacteriales</taxon>
        <taxon>Sphingobacteriaceae</taxon>
        <taxon>Sphingobacterium</taxon>
    </lineage>
</organism>
<dbReference type="CDD" id="cd02440">
    <property type="entry name" value="AdoMet_MTases"/>
    <property type="match status" value="1"/>
</dbReference>
<keyword evidence="5" id="KW-1185">Reference proteome</keyword>
<dbReference type="Proteomes" id="UP000294752">
    <property type="component" value="Unassembled WGS sequence"/>
</dbReference>
<dbReference type="PANTHER" id="PTHR43861">
    <property type="entry name" value="TRANS-ACONITATE 2-METHYLTRANSFERASE-RELATED"/>
    <property type="match status" value="1"/>
</dbReference>
<evidence type="ECO:0000256" key="2">
    <source>
        <dbReference type="ARBA" id="ARBA00022679"/>
    </source>
</evidence>
<dbReference type="InterPro" id="IPR029063">
    <property type="entry name" value="SAM-dependent_MTases_sf"/>
</dbReference>
<reference evidence="4 5" key="1">
    <citation type="submission" date="2019-03" db="EMBL/GenBank/DDBJ databases">
        <title>Genomic Encyclopedia of Type Strains, Phase III (KMG-III): the genomes of soil and plant-associated and newly described type strains.</title>
        <authorList>
            <person name="Whitman W."/>
        </authorList>
    </citation>
    <scope>NUCLEOTIDE SEQUENCE [LARGE SCALE GENOMIC DNA]</scope>
    <source>
        <strain evidence="4 5">CGMCC 1.12801</strain>
    </source>
</reference>
<evidence type="ECO:0000256" key="1">
    <source>
        <dbReference type="ARBA" id="ARBA00022603"/>
    </source>
</evidence>
<sequence length="235" mass="26809">MKSTLQEIESRFDKEVERFSSLETGQQTTLDAPFNMELITAAIAKRYPTLTSVLDIGCGAGNYAVKLLEKVQCVDVTLVDLSQPMLDKARMRVQAATSGTVTTKKGDFRTVTLVKEGYDVIIATAVLHHLREDHDWEASFRKLHALLKDGGSLWIFDLVQQQDEQLQKLIYTDYYGDYLTGLKDEAYRDHVFAYIEKEDTPKDLMYQLDLLRRVGFKQVDILHKNLCFASFVGIK</sequence>
<accession>A0A4R7D951</accession>
<dbReference type="Gene3D" id="3.40.50.150">
    <property type="entry name" value="Vaccinia Virus protein VP39"/>
    <property type="match status" value="1"/>
</dbReference>
<dbReference type="Pfam" id="PF13649">
    <property type="entry name" value="Methyltransf_25"/>
    <property type="match status" value="1"/>
</dbReference>
<comment type="caution">
    <text evidence="4">The sequence shown here is derived from an EMBL/GenBank/DDBJ whole genome shotgun (WGS) entry which is preliminary data.</text>
</comment>
<dbReference type="InterPro" id="IPR041698">
    <property type="entry name" value="Methyltransf_25"/>
</dbReference>
<dbReference type="EMBL" id="SNZV01000001">
    <property type="protein sequence ID" value="TDS17247.1"/>
    <property type="molecule type" value="Genomic_DNA"/>
</dbReference>
<dbReference type="GO" id="GO:0032259">
    <property type="term" value="P:methylation"/>
    <property type="evidence" value="ECO:0007669"/>
    <property type="project" value="UniProtKB-KW"/>
</dbReference>
<keyword evidence="2 4" id="KW-0808">Transferase</keyword>
<keyword evidence="1 4" id="KW-0489">Methyltransferase</keyword>
<dbReference type="GO" id="GO:0008168">
    <property type="term" value="F:methyltransferase activity"/>
    <property type="evidence" value="ECO:0007669"/>
    <property type="project" value="UniProtKB-KW"/>
</dbReference>
<gene>
    <name evidence="4" type="ORF">B0I21_101109</name>
</gene>
<dbReference type="AlphaFoldDB" id="A0A4R7D951"/>
<feature type="domain" description="Methyltransferase" evidence="3">
    <location>
        <begin position="53"/>
        <end position="151"/>
    </location>
</feature>
<evidence type="ECO:0000313" key="5">
    <source>
        <dbReference type="Proteomes" id="UP000294752"/>
    </source>
</evidence>
<dbReference type="RefSeq" id="WP_133638396.1">
    <property type="nucleotide sequence ID" value="NZ_SNZV01000001.1"/>
</dbReference>
<evidence type="ECO:0000259" key="3">
    <source>
        <dbReference type="Pfam" id="PF13649"/>
    </source>
</evidence>
<evidence type="ECO:0000313" key="4">
    <source>
        <dbReference type="EMBL" id="TDS17247.1"/>
    </source>
</evidence>
<dbReference type="OrthoDB" id="9770553at2"/>
<protein>
    <submittedName>
        <fullName evidence="4">tRNA (Cmo5U34)-methyltransferase</fullName>
    </submittedName>
</protein>
<name>A0A4R7D951_9SPHI</name>